<dbReference type="GO" id="GO:0005509">
    <property type="term" value="F:calcium ion binding"/>
    <property type="evidence" value="ECO:0007669"/>
    <property type="project" value="InterPro"/>
</dbReference>
<feature type="disulfide bond" evidence="18">
    <location>
        <begin position="22"/>
        <end position="35"/>
    </location>
</feature>
<evidence type="ECO:0000256" key="14">
    <source>
        <dbReference type="ARBA" id="ARBA00048699"/>
    </source>
</evidence>
<dbReference type="Gene3D" id="1.20.90.10">
    <property type="entry name" value="Phospholipase A2 domain"/>
    <property type="match status" value="1"/>
</dbReference>
<feature type="disulfide bond" evidence="18">
    <location>
        <begin position="34"/>
        <end position="97"/>
    </location>
</feature>
<dbReference type="EMBL" id="JAUCMX010000015">
    <property type="protein sequence ID" value="KAK3521899.1"/>
    <property type="molecule type" value="Genomic_DNA"/>
</dbReference>
<dbReference type="InterPro" id="IPR001211">
    <property type="entry name" value="PLA2"/>
</dbReference>
<name>A0AAE0UXH2_9TELE</name>
<accession>A0AAE0UXH2</accession>
<comment type="catalytic activity">
    <reaction evidence="15">
        <text>1-hexadecanoyl-2-(9Z,12Z-octadecadienoyl)-sn-glycero-3-phosphoethanolamine + H2O = 1-hexadecanoyl-sn-glycero-3-phosphoethanolamine + (9Z,12Z)-octadecadienoate + H(+)</text>
        <dbReference type="Rhea" id="RHEA:40815"/>
        <dbReference type="ChEBI" id="CHEBI:15377"/>
        <dbReference type="ChEBI" id="CHEBI:15378"/>
        <dbReference type="ChEBI" id="CHEBI:30245"/>
        <dbReference type="ChEBI" id="CHEBI:73004"/>
        <dbReference type="ChEBI" id="CHEBI:73008"/>
    </reaction>
    <physiologicalReaction direction="left-to-right" evidence="15">
        <dbReference type="Rhea" id="RHEA:40816"/>
    </physiologicalReaction>
</comment>
<dbReference type="GO" id="GO:0016042">
    <property type="term" value="P:lipid catabolic process"/>
    <property type="evidence" value="ECO:0007669"/>
    <property type="project" value="InterPro"/>
</dbReference>
<dbReference type="GO" id="GO:0005543">
    <property type="term" value="F:phospholipid binding"/>
    <property type="evidence" value="ECO:0007669"/>
    <property type="project" value="TreeGrafter"/>
</dbReference>
<evidence type="ECO:0000313" key="23">
    <source>
        <dbReference type="Proteomes" id="UP001274896"/>
    </source>
</evidence>
<dbReference type="FunFam" id="1.20.90.10:FF:000011">
    <property type="entry name" value="Phospholipase A(2)"/>
    <property type="match status" value="1"/>
</dbReference>
<feature type="domain" description="Phospholipase A2-like central" evidence="21">
    <location>
        <begin position="1"/>
        <end position="110"/>
    </location>
</feature>
<dbReference type="AlphaFoldDB" id="A0AAE0UXH2"/>
<organism evidence="22 23">
    <name type="scientific">Hemibagrus guttatus</name>
    <dbReference type="NCBI Taxonomy" id="175788"/>
    <lineage>
        <taxon>Eukaryota</taxon>
        <taxon>Metazoa</taxon>
        <taxon>Chordata</taxon>
        <taxon>Craniata</taxon>
        <taxon>Vertebrata</taxon>
        <taxon>Euteleostomi</taxon>
        <taxon>Actinopterygii</taxon>
        <taxon>Neopterygii</taxon>
        <taxon>Teleostei</taxon>
        <taxon>Ostariophysi</taxon>
        <taxon>Siluriformes</taxon>
        <taxon>Bagridae</taxon>
        <taxon>Hemibagrus</taxon>
    </lineage>
</organism>
<evidence type="ECO:0000256" key="11">
    <source>
        <dbReference type="ARBA" id="ARBA00048221"/>
    </source>
</evidence>
<dbReference type="CDD" id="cd00125">
    <property type="entry name" value="PLA2c"/>
    <property type="match status" value="1"/>
</dbReference>
<dbReference type="InterPro" id="IPR036444">
    <property type="entry name" value="PLipase_A2_dom_sf"/>
</dbReference>
<comment type="cofactor">
    <cofactor evidence="17">
        <name>Ca(2+)</name>
        <dbReference type="ChEBI" id="CHEBI:29108"/>
    </cofactor>
    <text evidence="17">Binds 1 Ca(2+) ion per subunit.</text>
</comment>
<evidence type="ECO:0000256" key="17">
    <source>
        <dbReference type="PIRSR" id="PIRSR601211-2"/>
    </source>
</evidence>
<feature type="disulfide bond" evidence="18">
    <location>
        <begin position="76"/>
        <end position="88"/>
    </location>
</feature>
<dbReference type="GO" id="GO:0050482">
    <property type="term" value="P:arachidonate secretion"/>
    <property type="evidence" value="ECO:0007669"/>
    <property type="project" value="InterPro"/>
</dbReference>
<dbReference type="InterPro" id="IPR016090">
    <property type="entry name" value="PLA2-like_dom"/>
</dbReference>
<gene>
    <name evidence="22" type="ORF">QTP70_019001</name>
</gene>
<comment type="catalytic activity">
    <reaction evidence="13">
        <text>1-hexadecanoyl-2-(5Z,8Z,11Z,14Z-eicosatetraenoyl)-sn-glycero-3-phosphocholine + H2O = 1-hexadecanoyl-sn-glycero-3-phosphocholine + (5Z,8Z,11Z,14Z)-eicosatetraenoate + H(+)</text>
        <dbReference type="Rhea" id="RHEA:40427"/>
        <dbReference type="ChEBI" id="CHEBI:15377"/>
        <dbReference type="ChEBI" id="CHEBI:15378"/>
        <dbReference type="ChEBI" id="CHEBI:32395"/>
        <dbReference type="ChEBI" id="CHEBI:72998"/>
        <dbReference type="ChEBI" id="CHEBI:73003"/>
    </reaction>
    <physiologicalReaction direction="left-to-right" evidence="13">
        <dbReference type="Rhea" id="RHEA:40428"/>
    </physiologicalReaction>
</comment>
<feature type="active site" evidence="16">
    <location>
        <position position="91"/>
    </location>
</feature>
<feature type="binding site" evidence="17">
    <location>
        <position position="25"/>
    </location>
    <ligand>
        <name>Ca(2+)</name>
        <dbReference type="ChEBI" id="CHEBI:29108"/>
    </ligand>
</feature>
<keyword evidence="4 17" id="KW-0479">Metal-binding</keyword>
<feature type="disulfide bond" evidence="18">
    <location>
        <begin position="41"/>
        <end position="90"/>
    </location>
</feature>
<evidence type="ECO:0000256" key="16">
    <source>
        <dbReference type="PIRSR" id="PIRSR601211-1"/>
    </source>
</evidence>
<comment type="catalytic activity">
    <reaction evidence="20">
        <text>a 1,2-diacyl-sn-glycero-3-phosphocholine + H2O = a 1-acyl-sn-glycero-3-phosphocholine + a fatty acid + H(+)</text>
        <dbReference type="Rhea" id="RHEA:15801"/>
        <dbReference type="ChEBI" id="CHEBI:15377"/>
        <dbReference type="ChEBI" id="CHEBI:15378"/>
        <dbReference type="ChEBI" id="CHEBI:28868"/>
        <dbReference type="ChEBI" id="CHEBI:57643"/>
        <dbReference type="ChEBI" id="CHEBI:58168"/>
        <dbReference type="EC" id="3.1.1.4"/>
    </reaction>
</comment>
<evidence type="ECO:0000256" key="12">
    <source>
        <dbReference type="ARBA" id="ARBA00048227"/>
    </source>
</evidence>
<comment type="catalytic activity">
    <reaction evidence="10">
        <text>1-hexadecanoyl-2-(9Z-octadecenoyl)-sn-glycero-3-phospho-(1'-sn-glycerol) + H2O = 1-hexadecanoyl-sn-glycero-3-phospho-(1'-sn-glycerol) + (9Z)-octadecenoate + H(+)</text>
        <dbReference type="Rhea" id="RHEA:40919"/>
        <dbReference type="ChEBI" id="CHEBI:15377"/>
        <dbReference type="ChEBI" id="CHEBI:15378"/>
        <dbReference type="ChEBI" id="CHEBI:30823"/>
        <dbReference type="ChEBI" id="CHEBI:72841"/>
        <dbReference type="ChEBI" id="CHEBI:75158"/>
    </reaction>
    <physiologicalReaction direction="left-to-right" evidence="10">
        <dbReference type="Rhea" id="RHEA:40920"/>
    </physiologicalReaction>
</comment>
<dbReference type="GO" id="GO:0005102">
    <property type="term" value="F:signaling receptor binding"/>
    <property type="evidence" value="ECO:0007669"/>
    <property type="project" value="UniProtKB-ARBA"/>
</dbReference>
<dbReference type="GO" id="GO:0047498">
    <property type="term" value="F:calcium-dependent phospholipase A2 activity"/>
    <property type="evidence" value="ECO:0007669"/>
    <property type="project" value="TreeGrafter"/>
</dbReference>
<evidence type="ECO:0000256" key="2">
    <source>
        <dbReference type="ARBA" id="ARBA00013278"/>
    </source>
</evidence>
<feature type="binding site" evidence="17">
    <location>
        <position position="21"/>
    </location>
    <ligand>
        <name>Ca(2+)</name>
        <dbReference type="ChEBI" id="CHEBI:29108"/>
    </ligand>
</feature>
<comment type="catalytic activity">
    <reaction evidence="11">
        <text>N-hexadecanoyl-1,2-di-(9Z-octadecenoyl)-sn-glycero-3-phosphoethanolamine + H2O = N-hexadecanoyl-1-(9Z-octadecenoyl)-sn-glycero-3-phosphoethanolamine + (9Z)-octadecenoate + H(+)</text>
        <dbReference type="Rhea" id="RHEA:45424"/>
        <dbReference type="ChEBI" id="CHEBI:15377"/>
        <dbReference type="ChEBI" id="CHEBI:15378"/>
        <dbReference type="ChEBI" id="CHEBI:30823"/>
        <dbReference type="ChEBI" id="CHEBI:78097"/>
        <dbReference type="ChEBI" id="CHEBI:85217"/>
    </reaction>
    <physiologicalReaction direction="left-to-right" evidence="11">
        <dbReference type="Rhea" id="RHEA:45425"/>
    </physiologicalReaction>
</comment>
<comment type="similarity">
    <text evidence="19">Belongs to the phospholipase A2 family.</text>
</comment>
<evidence type="ECO:0000256" key="4">
    <source>
        <dbReference type="ARBA" id="ARBA00022723"/>
    </source>
</evidence>
<dbReference type="SUPFAM" id="SSF48619">
    <property type="entry name" value="Phospholipase A2, PLA2"/>
    <property type="match status" value="1"/>
</dbReference>
<sequence length="110" mass="12377">MILCVKPDSCPALDYADYSCYCGSGTQVDDLDRCCQVHDKCFSDAKQHKACWPNLDNPYTETYAYSCDKAIKTITCKSNNNKSEMFICDCDCKAAECFAMSEYHDKTSAQ</sequence>
<dbReference type="SMART" id="SM00085">
    <property type="entry name" value="PA2c"/>
    <property type="match status" value="1"/>
</dbReference>
<evidence type="ECO:0000256" key="10">
    <source>
        <dbReference type="ARBA" id="ARBA00048015"/>
    </source>
</evidence>
<evidence type="ECO:0000256" key="7">
    <source>
        <dbReference type="ARBA" id="ARBA00023098"/>
    </source>
</evidence>
<dbReference type="GO" id="GO:0005576">
    <property type="term" value="C:extracellular region"/>
    <property type="evidence" value="ECO:0007669"/>
    <property type="project" value="UniProtKB-SubCell"/>
</dbReference>
<dbReference type="PANTHER" id="PTHR11716">
    <property type="entry name" value="PHOSPHOLIPASE A2 FAMILY MEMBER"/>
    <property type="match status" value="1"/>
</dbReference>
<evidence type="ECO:0000256" key="18">
    <source>
        <dbReference type="PIRSR" id="PIRSR601211-3"/>
    </source>
</evidence>
<keyword evidence="6 17" id="KW-0106">Calcium</keyword>
<keyword evidence="23" id="KW-1185">Reference proteome</keyword>
<dbReference type="PROSITE" id="PS00118">
    <property type="entry name" value="PA2_HIS"/>
    <property type="match status" value="1"/>
</dbReference>
<comment type="catalytic activity">
    <reaction evidence="12">
        <text>1,2-dihexadecanoyl-sn-glycero-3-phosphocholine + H2O = 1-hexadecanoyl-sn-glycero-3-phosphocholine + hexadecanoate + H(+)</text>
        <dbReference type="Rhea" id="RHEA:41223"/>
        <dbReference type="ChEBI" id="CHEBI:7896"/>
        <dbReference type="ChEBI" id="CHEBI:15377"/>
        <dbReference type="ChEBI" id="CHEBI:15378"/>
        <dbReference type="ChEBI" id="CHEBI:72998"/>
        <dbReference type="ChEBI" id="CHEBI:72999"/>
    </reaction>
    <physiologicalReaction direction="left-to-right" evidence="12">
        <dbReference type="Rhea" id="RHEA:41224"/>
    </physiologicalReaction>
</comment>
<protein>
    <recommendedName>
        <fullName evidence="2 20">Phospholipase A2</fullName>
        <ecNumber evidence="2 20">3.1.1.4</ecNumber>
    </recommendedName>
</protein>
<evidence type="ECO:0000256" key="3">
    <source>
        <dbReference type="ARBA" id="ARBA00022525"/>
    </source>
</evidence>
<evidence type="ECO:0000256" key="19">
    <source>
        <dbReference type="RuleBase" id="RU003654"/>
    </source>
</evidence>
<evidence type="ECO:0000313" key="22">
    <source>
        <dbReference type="EMBL" id="KAK3521899.1"/>
    </source>
</evidence>
<comment type="catalytic activity">
    <reaction evidence="9">
        <text>N,1-dihexadecanoyl-2-(9Z,12Z-octadecadienoyl)-sn-glycero-3-phosphoethanolamine + H2O = N,1-dihexadecanoyl-sn-glycero-3-phosphoethanolamine + (9Z,12Z)-octadecadienoate + H(+)</text>
        <dbReference type="Rhea" id="RHEA:56424"/>
        <dbReference type="ChEBI" id="CHEBI:15377"/>
        <dbReference type="ChEBI" id="CHEBI:15378"/>
        <dbReference type="ChEBI" id="CHEBI:30245"/>
        <dbReference type="ChEBI" id="CHEBI:85334"/>
        <dbReference type="ChEBI" id="CHEBI:85335"/>
    </reaction>
    <physiologicalReaction direction="left-to-right" evidence="9">
        <dbReference type="Rhea" id="RHEA:56425"/>
    </physiologicalReaction>
</comment>
<dbReference type="PANTHER" id="PTHR11716:SF94">
    <property type="entry name" value="PHOSPHOLIPASE A2"/>
    <property type="match status" value="1"/>
</dbReference>
<keyword evidence="5 20" id="KW-0378">Hydrolase</keyword>
<comment type="subcellular location">
    <subcellularLocation>
        <location evidence="1 20">Secreted</location>
    </subcellularLocation>
</comment>
<dbReference type="Pfam" id="PF00068">
    <property type="entry name" value="Phospholip_A2_1"/>
    <property type="match status" value="1"/>
</dbReference>
<dbReference type="GO" id="GO:0006644">
    <property type="term" value="P:phospholipid metabolic process"/>
    <property type="evidence" value="ECO:0007669"/>
    <property type="project" value="InterPro"/>
</dbReference>
<reference evidence="22" key="1">
    <citation type="submission" date="2023-06" db="EMBL/GenBank/DDBJ databases">
        <title>Male Hemibagrus guttatus genome.</title>
        <authorList>
            <person name="Bian C."/>
        </authorList>
    </citation>
    <scope>NUCLEOTIDE SEQUENCE</scope>
    <source>
        <strain evidence="22">Male_cb2023</strain>
        <tissue evidence="22">Muscle</tissue>
    </source>
</reference>
<dbReference type="EC" id="3.1.1.4" evidence="2 20"/>
<dbReference type="PROSITE" id="PS00119">
    <property type="entry name" value="PA2_ASP"/>
    <property type="match status" value="1"/>
</dbReference>
<feature type="binding site" evidence="17">
    <location>
        <position position="39"/>
    </location>
    <ligand>
        <name>Ca(2+)</name>
        <dbReference type="ChEBI" id="CHEBI:29108"/>
    </ligand>
</feature>
<evidence type="ECO:0000256" key="13">
    <source>
        <dbReference type="ARBA" id="ARBA00048373"/>
    </source>
</evidence>
<evidence type="ECO:0000256" key="15">
    <source>
        <dbReference type="ARBA" id="ARBA00049039"/>
    </source>
</evidence>
<keyword evidence="8 18" id="KW-1015">Disulfide bond</keyword>
<evidence type="ECO:0000256" key="1">
    <source>
        <dbReference type="ARBA" id="ARBA00004613"/>
    </source>
</evidence>
<evidence type="ECO:0000256" key="20">
    <source>
        <dbReference type="RuleBase" id="RU361236"/>
    </source>
</evidence>
<dbReference type="PRINTS" id="PR00389">
    <property type="entry name" value="PHPHLIPASEA2"/>
</dbReference>
<evidence type="ECO:0000256" key="8">
    <source>
        <dbReference type="ARBA" id="ARBA00023157"/>
    </source>
</evidence>
<keyword evidence="3 20" id="KW-0964">Secreted</keyword>
<keyword evidence="7 20" id="KW-0443">Lipid metabolism</keyword>
<dbReference type="InterPro" id="IPR033112">
    <property type="entry name" value="PLA2_Asp_AS"/>
</dbReference>
<dbReference type="Proteomes" id="UP001274896">
    <property type="component" value="Unassembled WGS sequence"/>
</dbReference>
<evidence type="ECO:0000256" key="9">
    <source>
        <dbReference type="ARBA" id="ARBA00047535"/>
    </source>
</evidence>
<evidence type="ECO:0000259" key="21">
    <source>
        <dbReference type="SMART" id="SM00085"/>
    </source>
</evidence>
<evidence type="ECO:0000256" key="5">
    <source>
        <dbReference type="ARBA" id="ARBA00022801"/>
    </source>
</evidence>
<comment type="caution">
    <text evidence="22">The sequence shown here is derived from an EMBL/GenBank/DDBJ whole genome shotgun (WGS) entry which is preliminary data.</text>
</comment>
<evidence type="ECO:0000256" key="6">
    <source>
        <dbReference type="ARBA" id="ARBA00022837"/>
    </source>
</evidence>
<feature type="binding site" evidence="17">
    <location>
        <position position="23"/>
    </location>
    <ligand>
        <name>Ca(2+)</name>
        <dbReference type="ChEBI" id="CHEBI:29108"/>
    </ligand>
</feature>
<dbReference type="InterPro" id="IPR033113">
    <property type="entry name" value="PLA2_histidine"/>
</dbReference>
<proteinExistence type="inferred from homology"/>
<comment type="catalytic activity">
    <reaction evidence="14">
        <text>1-hexadecanoyl-2-(9Z-octadecenoyl)-sn-glycero-3-phosphocholine + H2O = 1-hexadecanoyl-sn-glycero-3-phosphocholine + (9Z)-octadecenoate + H(+)</text>
        <dbReference type="Rhea" id="RHEA:38779"/>
        <dbReference type="ChEBI" id="CHEBI:15377"/>
        <dbReference type="ChEBI" id="CHEBI:15378"/>
        <dbReference type="ChEBI" id="CHEBI:30823"/>
        <dbReference type="ChEBI" id="CHEBI:72998"/>
        <dbReference type="ChEBI" id="CHEBI:73001"/>
    </reaction>
    <physiologicalReaction direction="left-to-right" evidence="14">
        <dbReference type="Rhea" id="RHEA:38780"/>
    </physiologicalReaction>
</comment>
<feature type="active site" evidence="16">
    <location>
        <position position="38"/>
    </location>
</feature>